<keyword evidence="5 7" id="KW-1133">Transmembrane helix</keyword>
<sequence length="453" mass="48846">MAKSTARDMTAGSPLKLILSFMIPLTLGNLFQQFYSLADTIIVGRFLGVDALAAVGSTGAVNFLVMGFVIGLCNGFAIPIAQRFGARDIKDLRRYAGNAVWLAIFFSAVLTLVTVIFARPFLVMTQTPEDIIDGAYRYIVVIFAGIPFLFLYNLLSAVMRALGDSKTPLYFLLLAAGMNIVLDLIFIAGIGTGEEGAAWATVISQGLSGILCLFVIYRQFDVLKLEKDDMKLRGFHMRILCNAGIPMGLQFSITAIGSVILQTAVNMLGSSVVAAVTAGSKVSQFFCQPHESLGSTMATYSGQNLGAGRLDRISEGVKKGTAVCLAYSVIAFVLMATVGPMISLLFLDSGETAIIEMVRQFLFWNGMFYFALGILCVLRFTIQGVGYSGLAMFAGVAEMIARSLVAFAFVGIFQYDAICFANPVAWVFAIAFLIPAYVNVMKKLAVRFGRSSS</sequence>
<comment type="caution">
    <text evidence="8">The sequence shown here is derived from an EMBL/GenBank/DDBJ whole genome shotgun (WGS) entry which is preliminary data.</text>
</comment>
<feature type="transmembrane region" description="Helical" evidence="7">
    <location>
        <begin position="170"/>
        <end position="191"/>
    </location>
</feature>
<comment type="subcellular location">
    <subcellularLocation>
        <location evidence="1">Cell membrane</location>
        <topology evidence="1">Multi-pass membrane protein</topology>
    </subcellularLocation>
</comment>
<dbReference type="AlphaFoldDB" id="A0A4Q7PP63"/>
<dbReference type="PANTHER" id="PTHR43549">
    <property type="entry name" value="MULTIDRUG RESISTANCE PROTEIN YPNP-RELATED"/>
    <property type="match status" value="1"/>
</dbReference>
<keyword evidence="2" id="KW-0813">Transport</keyword>
<dbReference type="EMBL" id="SGXF01000001">
    <property type="protein sequence ID" value="RZT02694.1"/>
    <property type="molecule type" value="Genomic_DNA"/>
</dbReference>
<dbReference type="Pfam" id="PF01554">
    <property type="entry name" value="MatE"/>
    <property type="match status" value="2"/>
</dbReference>
<organism evidence="8 9">
    <name type="scientific">Cuneatibacter caecimuris</name>
    <dbReference type="NCBI Taxonomy" id="1796618"/>
    <lineage>
        <taxon>Bacteria</taxon>
        <taxon>Bacillati</taxon>
        <taxon>Bacillota</taxon>
        <taxon>Clostridia</taxon>
        <taxon>Lachnospirales</taxon>
        <taxon>Lachnospiraceae</taxon>
        <taxon>Cuneatibacter</taxon>
    </lineage>
</organism>
<dbReference type="Proteomes" id="UP000292927">
    <property type="component" value="Unassembled WGS sequence"/>
</dbReference>
<feature type="transmembrane region" description="Helical" evidence="7">
    <location>
        <begin position="138"/>
        <end position="158"/>
    </location>
</feature>
<dbReference type="InterPro" id="IPR052031">
    <property type="entry name" value="Membrane_Transporter-Flippase"/>
</dbReference>
<dbReference type="GO" id="GO:0005886">
    <property type="term" value="C:plasma membrane"/>
    <property type="evidence" value="ECO:0007669"/>
    <property type="project" value="UniProtKB-SubCell"/>
</dbReference>
<dbReference type="OrthoDB" id="9776324at2"/>
<proteinExistence type="predicted"/>
<feature type="transmembrane region" description="Helical" evidence="7">
    <location>
        <begin position="322"/>
        <end position="342"/>
    </location>
</feature>
<dbReference type="NCBIfam" id="TIGR00797">
    <property type="entry name" value="matE"/>
    <property type="match status" value="1"/>
</dbReference>
<keyword evidence="6 7" id="KW-0472">Membrane</keyword>
<evidence type="ECO:0000256" key="3">
    <source>
        <dbReference type="ARBA" id="ARBA00022475"/>
    </source>
</evidence>
<accession>A0A4Q7PP63</accession>
<feature type="transmembrane region" description="Helical" evidence="7">
    <location>
        <begin position="99"/>
        <end position="118"/>
    </location>
</feature>
<keyword evidence="9" id="KW-1185">Reference proteome</keyword>
<reference evidence="8 9" key="1">
    <citation type="submission" date="2019-02" db="EMBL/GenBank/DDBJ databases">
        <title>Genomic Encyclopedia of Type Strains, Phase IV (KMG-IV): sequencing the most valuable type-strain genomes for metagenomic binning, comparative biology and taxonomic classification.</title>
        <authorList>
            <person name="Goeker M."/>
        </authorList>
    </citation>
    <scope>NUCLEOTIDE SEQUENCE [LARGE SCALE GENOMIC DNA]</scope>
    <source>
        <strain evidence="8 9">DSM 29486</strain>
    </source>
</reference>
<dbReference type="PIRSF" id="PIRSF006603">
    <property type="entry name" value="DinF"/>
    <property type="match status" value="1"/>
</dbReference>
<keyword evidence="4 7" id="KW-0812">Transmembrane</keyword>
<feature type="transmembrane region" description="Helical" evidence="7">
    <location>
        <begin position="54"/>
        <end position="78"/>
    </location>
</feature>
<dbReference type="CDD" id="cd13138">
    <property type="entry name" value="MATE_yoeA_like"/>
    <property type="match status" value="1"/>
</dbReference>
<dbReference type="InterPro" id="IPR002528">
    <property type="entry name" value="MATE_fam"/>
</dbReference>
<feature type="transmembrane region" description="Helical" evidence="7">
    <location>
        <begin position="362"/>
        <end position="382"/>
    </location>
</feature>
<evidence type="ECO:0000313" key="8">
    <source>
        <dbReference type="EMBL" id="RZT02694.1"/>
    </source>
</evidence>
<feature type="transmembrane region" description="Helical" evidence="7">
    <location>
        <begin position="197"/>
        <end position="218"/>
    </location>
</feature>
<feature type="transmembrane region" description="Helical" evidence="7">
    <location>
        <begin position="389"/>
        <end position="414"/>
    </location>
</feature>
<evidence type="ECO:0000256" key="4">
    <source>
        <dbReference type="ARBA" id="ARBA00022692"/>
    </source>
</evidence>
<name>A0A4Q7PP63_9FIRM</name>
<protein>
    <submittedName>
        <fullName evidence="8">Putative MATE family efflux protein</fullName>
    </submittedName>
</protein>
<dbReference type="RefSeq" id="WP_130433291.1">
    <property type="nucleotide sequence ID" value="NZ_SGXF01000001.1"/>
</dbReference>
<dbReference type="PANTHER" id="PTHR43549:SF3">
    <property type="entry name" value="MULTIDRUG RESISTANCE PROTEIN YPNP-RELATED"/>
    <property type="match status" value="1"/>
</dbReference>
<gene>
    <name evidence="8" type="ORF">EV209_0818</name>
</gene>
<dbReference type="GO" id="GO:0042910">
    <property type="term" value="F:xenobiotic transmembrane transporter activity"/>
    <property type="evidence" value="ECO:0007669"/>
    <property type="project" value="InterPro"/>
</dbReference>
<evidence type="ECO:0000256" key="2">
    <source>
        <dbReference type="ARBA" id="ARBA00022448"/>
    </source>
</evidence>
<feature type="transmembrane region" description="Helical" evidence="7">
    <location>
        <begin position="420"/>
        <end position="440"/>
    </location>
</feature>
<dbReference type="InterPro" id="IPR048279">
    <property type="entry name" value="MdtK-like"/>
</dbReference>
<feature type="transmembrane region" description="Helical" evidence="7">
    <location>
        <begin position="239"/>
        <end position="261"/>
    </location>
</feature>
<evidence type="ECO:0000256" key="1">
    <source>
        <dbReference type="ARBA" id="ARBA00004651"/>
    </source>
</evidence>
<evidence type="ECO:0000256" key="7">
    <source>
        <dbReference type="SAM" id="Phobius"/>
    </source>
</evidence>
<evidence type="ECO:0000256" key="6">
    <source>
        <dbReference type="ARBA" id="ARBA00023136"/>
    </source>
</evidence>
<dbReference type="GO" id="GO:0015297">
    <property type="term" value="F:antiporter activity"/>
    <property type="evidence" value="ECO:0007669"/>
    <property type="project" value="InterPro"/>
</dbReference>
<keyword evidence="3" id="KW-1003">Cell membrane</keyword>
<evidence type="ECO:0000256" key="5">
    <source>
        <dbReference type="ARBA" id="ARBA00022989"/>
    </source>
</evidence>
<evidence type="ECO:0000313" key="9">
    <source>
        <dbReference type="Proteomes" id="UP000292927"/>
    </source>
</evidence>